<dbReference type="PANTHER" id="PTHR35399:SF2">
    <property type="entry name" value="DUF839 DOMAIN-CONTAINING PROTEIN"/>
    <property type="match status" value="1"/>
</dbReference>
<dbReference type="EMBL" id="JANIGO010000006">
    <property type="protein sequence ID" value="MCQ8897724.1"/>
    <property type="molecule type" value="Genomic_DNA"/>
</dbReference>
<name>A0ABT1WJN6_9BURK</name>
<sequence>MQDFDDDITTNLSNTPHLDDIIEAALTSPGRRDFIKAGAAGVGMLSLTGCLGGGNGASAATAAPTVQSLSFTPSSTAAGSTDLTALLDDNIKLPAGYTYEVLYRTGDPLVSTDPLGNPIPAHYNGTDYTANVPAYPASSWQYRAGDHHDGGHYFGMNAAGKFDPKATDRALLAINHENIAGTAQFIHGIATASITSNPRADITVGAVTTTAADQVRKEVNAHGVSVFEIRRDTTTKRWSVVVDSPFNKRYTAGTVMSMGGPAAAKKYFVTKFSPTGELTRGTLNNCAAGYTPWGTYLTCEENWPFYFRSGPNATPVTGLADGKGADKNQGRYLRLARYGLGTISGDASQFTPSVGSEKFWSTAGTTDEFARWDVTASGTTAADDFRNAANTFGYVVEIDPFDPSAVPRKRTAMGRFYHEGAWLGPVAEGKPIVYYMGCDSRNEYIYKYVSTKNWNPADASLGILAGDLYLNDGTLYVAKFNSDGTGVWLPLTRTAVNAALGNLPGPYNGLSFNDDGDVLIHTRIAADAVGGTRMDRPEWGAVNPKNGEVYFTLTKSSRRTAITAAGQTQGAFVTTPSGTAAYSQDRPVYVDPANPRSYQDVNSAGTGTGAAQNANGHIIRFAEANANPAATAFRWDIYLFGAEIRNTAAGVNVSALTAQQDFSSPDGCWFSPTTGILWIQTDDDAYTDVTNCMLLASVPGKVGDGGPVTIGTGVGAVNTFKGKNLSESQLRRFLVGPRDAEITGLMESPDGKTLFINIQHPGENTGTSARAGTSVSSPSSSWPQPNTDPKVGNNATGNPTGNTFPRSATIAIYRNDGGVIGGDLVA</sequence>
<dbReference type="Pfam" id="PF05787">
    <property type="entry name" value="PhoX"/>
    <property type="match status" value="1"/>
</dbReference>
<keyword evidence="3" id="KW-1185">Reference proteome</keyword>
<dbReference type="SUPFAM" id="SSF63829">
    <property type="entry name" value="Calcium-dependent phosphotriesterase"/>
    <property type="match status" value="1"/>
</dbReference>
<dbReference type="InterPro" id="IPR008557">
    <property type="entry name" value="PhoX"/>
</dbReference>
<evidence type="ECO:0000313" key="2">
    <source>
        <dbReference type="EMBL" id="MCQ8897724.1"/>
    </source>
</evidence>
<feature type="region of interest" description="Disordered" evidence="1">
    <location>
        <begin position="760"/>
        <end position="803"/>
    </location>
</feature>
<dbReference type="InterPro" id="IPR006311">
    <property type="entry name" value="TAT_signal"/>
</dbReference>
<feature type="compositionally biased region" description="Polar residues" evidence="1">
    <location>
        <begin position="762"/>
        <end position="773"/>
    </location>
</feature>
<organism evidence="2 3">
    <name type="scientific">Limnobacter humi</name>
    <dbReference type="NCBI Taxonomy" id="1778671"/>
    <lineage>
        <taxon>Bacteria</taxon>
        <taxon>Pseudomonadati</taxon>
        <taxon>Pseudomonadota</taxon>
        <taxon>Betaproteobacteria</taxon>
        <taxon>Burkholderiales</taxon>
        <taxon>Burkholderiaceae</taxon>
        <taxon>Limnobacter</taxon>
    </lineage>
</organism>
<dbReference type="RefSeq" id="WP_256765529.1">
    <property type="nucleotide sequence ID" value="NZ_JANIGO010000006.1"/>
</dbReference>
<accession>A0ABT1WJN6</accession>
<dbReference type="PROSITE" id="PS51318">
    <property type="entry name" value="TAT"/>
    <property type="match status" value="1"/>
</dbReference>
<feature type="compositionally biased region" description="Low complexity" evidence="1">
    <location>
        <begin position="792"/>
        <end position="803"/>
    </location>
</feature>
<proteinExistence type="predicted"/>
<dbReference type="PANTHER" id="PTHR35399">
    <property type="entry name" value="SLR8030 PROTEIN"/>
    <property type="match status" value="1"/>
</dbReference>
<dbReference type="Proteomes" id="UP001204142">
    <property type="component" value="Unassembled WGS sequence"/>
</dbReference>
<evidence type="ECO:0000256" key="1">
    <source>
        <dbReference type="SAM" id="MobiDB-lite"/>
    </source>
</evidence>
<reference evidence="2 3" key="1">
    <citation type="submission" date="2022-07" db="EMBL/GenBank/DDBJ databases">
        <authorList>
            <person name="Xamxidin M."/>
            <person name="Wu M."/>
        </authorList>
    </citation>
    <scope>NUCLEOTIDE SEQUENCE [LARGE SCALE GENOMIC DNA]</scope>
    <source>
        <strain evidence="2 3">NBRC 111650</strain>
    </source>
</reference>
<protein>
    <submittedName>
        <fullName evidence="2">DUF839 domain-containing protein</fullName>
    </submittedName>
</protein>
<comment type="caution">
    <text evidence="2">The sequence shown here is derived from an EMBL/GenBank/DDBJ whole genome shotgun (WGS) entry which is preliminary data.</text>
</comment>
<gene>
    <name evidence="2" type="ORF">NQT62_14880</name>
</gene>
<evidence type="ECO:0000313" key="3">
    <source>
        <dbReference type="Proteomes" id="UP001204142"/>
    </source>
</evidence>